<organism evidence="1 2">
    <name type="scientific">Sorangium cellulosum</name>
    <name type="common">Polyangium cellulosum</name>
    <dbReference type="NCBI Taxonomy" id="56"/>
    <lineage>
        <taxon>Bacteria</taxon>
        <taxon>Pseudomonadati</taxon>
        <taxon>Myxococcota</taxon>
        <taxon>Polyangia</taxon>
        <taxon>Polyangiales</taxon>
        <taxon>Polyangiaceae</taxon>
        <taxon>Sorangium</taxon>
    </lineage>
</organism>
<proteinExistence type="predicted"/>
<evidence type="ECO:0000313" key="2">
    <source>
        <dbReference type="Proteomes" id="UP000295497"/>
    </source>
</evidence>
<gene>
    <name evidence="1" type="ORF">SOCE836_021550</name>
</gene>
<evidence type="ECO:0000313" key="1">
    <source>
        <dbReference type="EMBL" id="AUX30059.1"/>
    </source>
</evidence>
<sequence>MRPRMDASLLDDPWIAAQVDAAVAPYVGRLPAHEVAWMREQLAEVLLHDDEAIRLLRRAHPREVDESGERAFGVLGAAGRAKAG</sequence>
<dbReference type="Proteomes" id="UP000295497">
    <property type="component" value="Chromosome"/>
</dbReference>
<dbReference type="AlphaFoldDB" id="A0A4P2QJC6"/>
<name>A0A4P2QJC6_SORCE</name>
<reference evidence="1 2" key="1">
    <citation type="submission" date="2015-09" db="EMBL/GenBank/DDBJ databases">
        <title>Sorangium comparison.</title>
        <authorList>
            <person name="Zaburannyi N."/>
            <person name="Bunk B."/>
            <person name="Overmann J."/>
            <person name="Mueller R."/>
        </authorList>
    </citation>
    <scope>NUCLEOTIDE SEQUENCE [LARGE SCALE GENOMIC DNA]</scope>
    <source>
        <strain evidence="1 2">So ce836</strain>
    </source>
</reference>
<accession>A0A4P2QJC6</accession>
<dbReference type="EMBL" id="CP012672">
    <property type="protein sequence ID" value="AUX30059.1"/>
    <property type="molecule type" value="Genomic_DNA"/>
</dbReference>
<protein>
    <submittedName>
        <fullName evidence="1">Uncharacterized protein</fullName>
    </submittedName>
</protein>